<feature type="domain" description="Teneurin-like YD-shell" evidence="3">
    <location>
        <begin position="24"/>
        <end position="129"/>
    </location>
</feature>
<evidence type="ECO:0000259" key="3">
    <source>
        <dbReference type="Pfam" id="PF25023"/>
    </source>
</evidence>
<evidence type="ECO:0000313" key="5">
    <source>
        <dbReference type="Proteomes" id="UP000198725"/>
    </source>
</evidence>
<dbReference type="PANTHER" id="PTHR32305:SF17">
    <property type="entry name" value="TRNA NUCLEASE WAPA"/>
    <property type="match status" value="1"/>
</dbReference>
<dbReference type="RefSeq" id="WP_081491715.1">
    <property type="nucleotide sequence ID" value="NZ_FOSR01000018.1"/>
</dbReference>
<dbReference type="PANTHER" id="PTHR32305">
    <property type="match status" value="1"/>
</dbReference>
<feature type="chain" id="PRO_5011762192" evidence="2">
    <location>
        <begin position="29"/>
        <end position="326"/>
    </location>
</feature>
<dbReference type="NCBIfam" id="TIGR03696">
    <property type="entry name" value="Rhs_assc_core"/>
    <property type="match status" value="1"/>
</dbReference>
<evidence type="ECO:0000256" key="1">
    <source>
        <dbReference type="ARBA" id="ARBA00022737"/>
    </source>
</evidence>
<dbReference type="Pfam" id="PF25023">
    <property type="entry name" value="TEN_YD-shell"/>
    <property type="match status" value="1"/>
</dbReference>
<accession>A0A1I4FQF8</accession>
<evidence type="ECO:0000313" key="4">
    <source>
        <dbReference type="EMBL" id="SFL18851.1"/>
    </source>
</evidence>
<keyword evidence="1" id="KW-0677">Repeat</keyword>
<keyword evidence="2" id="KW-0732">Signal</keyword>
<name>A0A1I4FQF8_9GAMM</name>
<sequence length="326" mass="35076">MKTICRNAHRSWWSITASLLLWAVVAMAHAGTVTYVYTDPQGTPLAEADAQGNIIARFDYSPYGSIALGTAPNGPGYTGHVNDPETGLVYMQQRYDDPSGGRFLSPDQVGVSPGDVFSFNRYAYANSNPLRYTDPSGRCAEYYSKKDGGGCKVDVDPSLTKSKQAQAARRAVEGVLNKYDKAINALSDGKSYSVFTKNSRHRTEAIGHLTGKQIKALWNGQHFSIVSNGTYMSSNGGVGGAVPGHTALEPQGVLGYQVSSSVATEIFHEFGHITPAGLQMTRMYGDAPIRSPEYIEREQKASTVGSVIASSVQAPFLCSAIEYGCF</sequence>
<feature type="signal peptide" evidence="2">
    <location>
        <begin position="1"/>
        <end position="28"/>
    </location>
</feature>
<proteinExistence type="predicted"/>
<keyword evidence="5" id="KW-1185">Reference proteome</keyword>
<dbReference type="Gene3D" id="2.180.10.10">
    <property type="entry name" value="RHS repeat-associated core"/>
    <property type="match status" value="1"/>
</dbReference>
<dbReference type="InterPro" id="IPR056823">
    <property type="entry name" value="TEN-like_YD-shell"/>
</dbReference>
<organism evidence="4 5">
    <name type="scientific">Rhodanobacter glycinis</name>
    <dbReference type="NCBI Taxonomy" id="582702"/>
    <lineage>
        <taxon>Bacteria</taxon>
        <taxon>Pseudomonadati</taxon>
        <taxon>Pseudomonadota</taxon>
        <taxon>Gammaproteobacteria</taxon>
        <taxon>Lysobacterales</taxon>
        <taxon>Rhodanobacteraceae</taxon>
        <taxon>Rhodanobacter</taxon>
    </lineage>
</organism>
<protein>
    <submittedName>
        <fullName evidence="4">RHS repeat-associated core domain-containing protein</fullName>
    </submittedName>
</protein>
<reference evidence="5" key="1">
    <citation type="submission" date="2016-10" db="EMBL/GenBank/DDBJ databases">
        <authorList>
            <person name="Varghese N."/>
            <person name="Submissions S."/>
        </authorList>
    </citation>
    <scope>NUCLEOTIDE SEQUENCE [LARGE SCALE GENOMIC DNA]</scope>
    <source>
        <strain evidence="5">MO64</strain>
    </source>
</reference>
<dbReference type="AlphaFoldDB" id="A0A1I4FQF8"/>
<evidence type="ECO:0000256" key="2">
    <source>
        <dbReference type="SAM" id="SignalP"/>
    </source>
</evidence>
<dbReference type="Proteomes" id="UP000198725">
    <property type="component" value="Unassembled WGS sequence"/>
</dbReference>
<gene>
    <name evidence="4" type="ORF">SAMN05192579_11850</name>
</gene>
<dbReference type="InterPro" id="IPR050708">
    <property type="entry name" value="T6SS_VgrG/RHS"/>
</dbReference>
<dbReference type="EMBL" id="FOSR01000018">
    <property type="protein sequence ID" value="SFL18851.1"/>
    <property type="molecule type" value="Genomic_DNA"/>
</dbReference>
<dbReference type="InterPro" id="IPR022385">
    <property type="entry name" value="Rhs_assc_core"/>
</dbReference>